<name>A0ABC9D8J6_9POAL</name>
<comment type="similarity">
    <text evidence="3 12">Belongs to the PP2C family.</text>
</comment>
<evidence type="ECO:0000256" key="13">
    <source>
        <dbReference type="SAM" id="MobiDB-lite"/>
    </source>
</evidence>
<dbReference type="InterPro" id="IPR001932">
    <property type="entry name" value="PPM-type_phosphatase-like_dom"/>
</dbReference>
<dbReference type="SUPFAM" id="SSF81606">
    <property type="entry name" value="PP2C-like"/>
    <property type="match status" value="1"/>
</dbReference>
<dbReference type="CDD" id="cd00143">
    <property type="entry name" value="PP2Cc"/>
    <property type="match status" value="1"/>
</dbReference>
<dbReference type="GO" id="GO:0046872">
    <property type="term" value="F:metal ion binding"/>
    <property type="evidence" value="ECO:0007669"/>
    <property type="project" value="UniProtKB-KW"/>
</dbReference>
<evidence type="ECO:0000256" key="11">
    <source>
        <dbReference type="ARBA" id="ARBA00048336"/>
    </source>
</evidence>
<evidence type="ECO:0000256" key="12">
    <source>
        <dbReference type="RuleBase" id="RU003465"/>
    </source>
</evidence>
<sequence length="449" mass="47754">MGSAGNDGNPTPAAAAPPPLSIMEFLHGPRRVVLEPPSATAGPSWVRRVRIRTAGAEASSSASSSSPAAGSAGSTAQQLGDDDEERWLELTLAPPLPRAWSPRLPAAAARAWPVAFGSVSTQGRLPYMEDTVSLRPGFHTWVDGSPMHFFAVFDGHGGTHVSELCRDRMHEFLADELAREAASFLVRRELATAGVVGTSSSVGAWVEHHEEEHAWHAALARAFGRVDAMAAIPCACGRIARSPPCECPRSVFTGYVGSTAVVALLVRGTVVVANCGDSRAVLCRGLAGVPPIPLSYDHKPNRPDELARIHAVGGQVMYKRVRGVLAMTRALGDRKLRPEVIAEPEITITERMADDQCLILASDGMWDVISNETVCHVARQCLEYGNSLPVDPRAASSSTAAAATATAARGHGAEPRCSRAAWVLGRLALARETADNISVIVVDLRQRER</sequence>
<evidence type="ECO:0000313" key="16">
    <source>
        <dbReference type="Proteomes" id="UP001497457"/>
    </source>
</evidence>
<reference evidence="16" key="1">
    <citation type="submission" date="2024-06" db="EMBL/GenBank/DDBJ databases">
        <authorList>
            <person name="Ryan C."/>
        </authorList>
    </citation>
    <scope>NUCLEOTIDE SEQUENCE [LARGE SCALE GENOMIC DNA]</scope>
</reference>
<dbReference type="FunFam" id="3.60.40.10:FF:000291">
    <property type="entry name" value="Protein phosphatase 2C 50"/>
    <property type="match status" value="1"/>
</dbReference>
<keyword evidence="8 12" id="KW-0904">Protein phosphatase</keyword>
<evidence type="ECO:0000256" key="4">
    <source>
        <dbReference type="ARBA" id="ARBA00013081"/>
    </source>
</evidence>
<evidence type="ECO:0000256" key="5">
    <source>
        <dbReference type="ARBA" id="ARBA00022723"/>
    </source>
</evidence>
<comment type="catalytic activity">
    <reaction evidence="10">
        <text>O-phospho-L-seryl-[protein] + H2O = L-seryl-[protein] + phosphate</text>
        <dbReference type="Rhea" id="RHEA:20629"/>
        <dbReference type="Rhea" id="RHEA-COMP:9863"/>
        <dbReference type="Rhea" id="RHEA-COMP:11604"/>
        <dbReference type="ChEBI" id="CHEBI:15377"/>
        <dbReference type="ChEBI" id="CHEBI:29999"/>
        <dbReference type="ChEBI" id="CHEBI:43474"/>
        <dbReference type="ChEBI" id="CHEBI:83421"/>
        <dbReference type="EC" id="3.1.3.16"/>
    </reaction>
</comment>
<dbReference type="PROSITE" id="PS51746">
    <property type="entry name" value="PPM_2"/>
    <property type="match status" value="1"/>
</dbReference>
<dbReference type="EMBL" id="OZ075141">
    <property type="protein sequence ID" value="CAL5033663.1"/>
    <property type="molecule type" value="Genomic_DNA"/>
</dbReference>
<evidence type="ECO:0000256" key="1">
    <source>
        <dbReference type="ARBA" id="ARBA00001936"/>
    </source>
</evidence>
<dbReference type="EC" id="3.1.3.16" evidence="4"/>
<dbReference type="InterPro" id="IPR015655">
    <property type="entry name" value="PP2C"/>
</dbReference>
<evidence type="ECO:0000313" key="15">
    <source>
        <dbReference type="EMBL" id="CAL5033663.1"/>
    </source>
</evidence>
<keyword evidence="16" id="KW-1185">Reference proteome</keyword>
<dbReference type="SMART" id="SM00332">
    <property type="entry name" value="PP2Cc"/>
    <property type="match status" value="1"/>
</dbReference>
<dbReference type="InterPro" id="IPR000222">
    <property type="entry name" value="PP2C_BS"/>
</dbReference>
<evidence type="ECO:0000256" key="8">
    <source>
        <dbReference type="ARBA" id="ARBA00022912"/>
    </source>
</evidence>
<evidence type="ECO:0000256" key="3">
    <source>
        <dbReference type="ARBA" id="ARBA00006702"/>
    </source>
</evidence>
<comment type="catalytic activity">
    <reaction evidence="11">
        <text>O-phospho-L-threonyl-[protein] + H2O = L-threonyl-[protein] + phosphate</text>
        <dbReference type="Rhea" id="RHEA:47004"/>
        <dbReference type="Rhea" id="RHEA-COMP:11060"/>
        <dbReference type="Rhea" id="RHEA-COMP:11605"/>
        <dbReference type="ChEBI" id="CHEBI:15377"/>
        <dbReference type="ChEBI" id="CHEBI:30013"/>
        <dbReference type="ChEBI" id="CHEBI:43474"/>
        <dbReference type="ChEBI" id="CHEBI:61977"/>
        <dbReference type="EC" id="3.1.3.16"/>
    </reaction>
</comment>
<evidence type="ECO:0000256" key="7">
    <source>
        <dbReference type="ARBA" id="ARBA00022842"/>
    </source>
</evidence>
<comment type="cofactor">
    <cofactor evidence="1">
        <name>Mn(2+)</name>
        <dbReference type="ChEBI" id="CHEBI:29035"/>
    </cofactor>
</comment>
<dbReference type="GO" id="GO:0004722">
    <property type="term" value="F:protein serine/threonine phosphatase activity"/>
    <property type="evidence" value="ECO:0007669"/>
    <property type="project" value="UniProtKB-EC"/>
</dbReference>
<proteinExistence type="inferred from homology"/>
<keyword evidence="5" id="KW-0479">Metal-binding</keyword>
<comment type="cofactor">
    <cofactor evidence="2">
        <name>Mg(2+)</name>
        <dbReference type="ChEBI" id="CHEBI:18420"/>
    </cofactor>
</comment>
<feature type="compositionally biased region" description="Low complexity" evidence="13">
    <location>
        <begin position="56"/>
        <end position="76"/>
    </location>
</feature>
<keyword evidence="7" id="KW-0460">Magnesium</keyword>
<dbReference type="PANTHER" id="PTHR47992">
    <property type="entry name" value="PROTEIN PHOSPHATASE"/>
    <property type="match status" value="1"/>
</dbReference>
<feature type="region of interest" description="Disordered" evidence="13">
    <location>
        <begin position="56"/>
        <end position="81"/>
    </location>
</feature>
<reference evidence="15 16" key="2">
    <citation type="submission" date="2024-10" db="EMBL/GenBank/DDBJ databases">
        <authorList>
            <person name="Ryan C."/>
        </authorList>
    </citation>
    <scope>NUCLEOTIDE SEQUENCE [LARGE SCALE GENOMIC DNA]</scope>
</reference>
<gene>
    <name evidence="15" type="ORF">URODEC1_LOCUS82761</name>
</gene>
<evidence type="ECO:0000256" key="2">
    <source>
        <dbReference type="ARBA" id="ARBA00001946"/>
    </source>
</evidence>
<dbReference type="Gene3D" id="3.60.40.10">
    <property type="entry name" value="PPM-type phosphatase domain"/>
    <property type="match status" value="1"/>
</dbReference>
<keyword evidence="9" id="KW-0464">Manganese</keyword>
<protein>
    <recommendedName>
        <fullName evidence="4">protein-serine/threonine phosphatase</fullName>
        <ecNumber evidence="4">3.1.3.16</ecNumber>
    </recommendedName>
</protein>
<evidence type="ECO:0000259" key="14">
    <source>
        <dbReference type="PROSITE" id="PS51746"/>
    </source>
</evidence>
<dbReference type="InterPro" id="IPR036457">
    <property type="entry name" value="PPM-type-like_dom_sf"/>
</dbReference>
<keyword evidence="6 12" id="KW-0378">Hydrolase</keyword>
<evidence type="ECO:0000256" key="10">
    <source>
        <dbReference type="ARBA" id="ARBA00047761"/>
    </source>
</evidence>
<dbReference type="Proteomes" id="UP001497457">
    <property type="component" value="Chromosome 31b"/>
</dbReference>
<evidence type="ECO:0000256" key="6">
    <source>
        <dbReference type="ARBA" id="ARBA00022801"/>
    </source>
</evidence>
<evidence type="ECO:0000256" key="9">
    <source>
        <dbReference type="ARBA" id="ARBA00023211"/>
    </source>
</evidence>
<feature type="domain" description="PPM-type phosphatase" evidence="14">
    <location>
        <begin position="115"/>
        <end position="444"/>
    </location>
</feature>
<dbReference type="Pfam" id="PF00481">
    <property type="entry name" value="PP2C"/>
    <property type="match status" value="2"/>
</dbReference>
<dbReference type="AlphaFoldDB" id="A0ABC9D8J6"/>
<accession>A0ABC9D8J6</accession>
<dbReference type="PROSITE" id="PS01032">
    <property type="entry name" value="PPM_1"/>
    <property type="match status" value="1"/>
</dbReference>
<feature type="region of interest" description="Disordered" evidence="13">
    <location>
        <begin position="1"/>
        <end position="22"/>
    </location>
</feature>
<organism evidence="15 16">
    <name type="scientific">Urochloa decumbens</name>
    <dbReference type="NCBI Taxonomy" id="240449"/>
    <lineage>
        <taxon>Eukaryota</taxon>
        <taxon>Viridiplantae</taxon>
        <taxon>Streptophyta</taxon>
        <taxon>Embryophyta</taxon>
        <taxon>Tracheophyta</taxon>
        <taxon>Spermatophyta</taxon>
        <taxon>Magnoliopsida</taxon>
        <taxon>Liliopsida</taxon>
        <taxon>Poales</taxon>
        <taxon>Poaceae</taxon>
        <taxon>PACMAD clade</taxon>
        <taxon>Panicoideae</taxon>
        <taxon>Panicodae</taxon>
        <taxon>Paniceae</taxon>
        <taxon>Melinidinae</taxon>
        <taxon>Urochloa</taxon>
    </lineage>
</organism>